<name>A0A7C4ASD3_9BACT</name>
<dbReference type="CDD" id="cd06225">
    <property type="entry name" value="HAMP"/>
    <property type="match status" value="1"/>
</dbReference>
<feature type="transmembrane region" description="Helical" evidence="1">
    <location>
        <begin position="55"/>
        <end position="78"/>
    </location>
</feature>
<dbReference type="InterPro" id="IPR001054">
    <property type="entry name" value="A/G_cyclase"/>
</dbReference>
<dbReference type="AlphaFoldDB" id="A0A7C4ASD3"/>
<comment type="caution">
    <text evidence="4">The sequence shown here is derived from an EMBL/GenBank/DDBJ whole genome shotgun (WGS) entry which is preliminary data.</text>
</comment>
<evidence type="ECO:0000313" key="4">
    <source>
        <dbReference type="EMBL" id="HGH61408.1"/>
    </source>
</evidence>
<evidence type="ECO:0000259" key="3">
    <source>
        <dbReference type="PROSITE" id="PS50885"/>
    </source>
</evidence>
<dbReference type="Gene3D" id="3.30.70.1230">
    <property type="entry name" value="Nucleotide cyclase"/>
    <property type="match status" value="1"/>
</dbReference>
<dbReference type="GO" id="GO:0006171">
    <property type="term" value="P:cAMP biosynthetic process"/>
    <property type="evidence" value="ECO:0007669"/>
    <property type="project" value="TreeGrafter"/>
</dbReference>
<dbReference type="EMBL" id="DTGT01000278">
    <property type="protein sequence ID" value="HGH61408.1"/>
    <property type="molecule type" value="Genomic_DNA"/>
</dbReference>
<gene>
    <name evidence="4" type="ORF">ENV54_08940</name>
</gene>
<evidence type="ECO:0000256" key="1">
    <source>
        <dbReference type="SAM" id="Phobius"/>
    </source>
</evidence>
<dbReference type="InterPro" id="IPR003660">
    <property type="entry name" value="HAMP_dom"/>
</dbReference>
<dbReference type="SMART" id="SM00304">
    <property type="entry name" value="HAMP"/>
    <property type="match status" value="1"/>
</dbReference>
<dbReference type="SUPFAM" id="SSF158472">
    <property type="entry name" value="HAMP domain-like"/>
    <property type="match status" value="1"/>
</dbReference>
<feature type="transmembrane region" description="Helical" evidence="1">
    <location>
        <begin position="153"/>
        <end position="172"/>
    </location>
</feature>
<dbReference type="PANTHER" id="PTHR43081:SF1">
    <property type="entry name" value="ADENYLATE CYCLASE, TERMINAL-DIFFERENTIATION SPECIFIC"/>
    <property type="match status" value="1"/>
</dbReference>
<reference evidence="4" key="1">
    <citation type="journal article" date="2020" name="mSystems">
        <title>Genome- and Community-Level Interaction Insights into Carbon Utilization and Element Cycling Functions of Hydrothermarchaeota in Hydrothermal Sediment.</title>
        <authorList>
            <person name="Zhou Z."/>
            <person name="Liu Y."/>
            <person name="Xu W."/>
            <person name="Pan J."/>
            <person name="Luo Z.H."/>
            <person name="Li M."/>
        </authorList>
    </citation>
    <scope>NUCLEOTIDE SEQUENCE [LARGE SCALE GENOMIC DNA]</scope>
    <source>
        <strain evidence="4">SpSt-769</strain>
    </source>
</reference>
<feature type="transmembrane region" description="Helical" evidence="1">
    <location>
        <begin position="12"/>
        <end position="35"/>
    </location>
</feature>
<dbReference type="GO" id="GO:0004016">
    <property type="term" value="F:adenylate cyclase activity"/>
    <property type="evidence" value="ECO:0007669"/>
    <property type="project" value="UniProtKB-ARBA"/>
</dbReference>
<dbReference type="Pfam" id="PF00672">
    <property type="entry name" value="HAMP"/>
    <property type="match status" value="1"/>
</dbReference>
<proteinExistence type="predicted"/>
<dbReference type="InterPro" id="IPR029787">
    <property type="entry name" value="Nucleotide_cyclase"/>
</dbReference>
<feature type="domain" description="HAMP" evidence="3">
    <location>
        <begin position="269"/>
        <end position="321"/>
    </location>
</feature>
<dbReference type="PROSITE" id="PS50885">
    <property type="entry name" value="HAMP"/>
    <property type="match status" value="1"/>
</dbReference>
<dbReference type="Gene3D" id="6.10.340.10">
    <property type="match status" value="1"/>
</dbReference>
<dbReference type="InterPro" id="IPR050697">
    <property type="entry name" value="Adenylyl/Guanylyl_Cyclase_3/4"/>
</dbReference>
<dbReference type="SMART" id="SM00044">
    <property type="entry name" value="CYCc"/>
    <property type="match status" value="1"/>
</dbReference>
<dbReference type="PROSITE" id="PS50125">
    <property type="entry name" value="GUANYLATE_CYCLASE_2"/>
    <property type="match status" value="1"/>
</dbReference>
<protein>
    <submittedName>
        <fullName evidence="4">Adenylate/guanylate cyclase domain-containing protein</fullName>
    </submittedName>
</protein>
<feature type="domain" description="Guanylate cyclase" evidence="2">
    <location>
        <begin position="355"/>
        <end position="487"/>
    </location>
</feature>
<evidence type="ECO:0000259" key="2">
    <source>
        <dbReference type="PROSITE" id="PS50125"/>
    </source>
</evidence>
<feature type="transmembrane region" description="Helical" evidence="1">
    <location>
        <begin position="117"/>
        <end position="138"/>
    </location>
</feature>
<dbReference type="SUPFAM" id="SSF55073">
    <property type="entry name" value="Nucleotide cyclase"/>
    <property type="match status" value="1"/>
</dbReference>
<sequence>MVTVKSSPSLALVQAVAVINILGNLAAVGLTFIYFGVFEPQVTGNVGTAEVWDRLAVAGAVTACVLLLIAPINARCVWGLAREVREKTGAIKGTALEGQEELLNELIGRVLNLPARLGLTTLAGWALGAAIFSVLPILWPNFYPWTVESSRKIAIWLLLVVAPATMCWIYFAQERWLRINVRRMFPLRALAKAPSCYRINVLPKMLVVTLPVTIVPLLLLSHVTIHQVSEIQAGRQSVESFLANVPTIIEFLAALFAFTAASLSFFLAKSISEPLKDLESAMEKAAAGDMYAMAPVLSNDEIGKAEEGFNRMVEERRELDSIKDTFGRYLSKDVVEEILRSGGKLELEGNLRDMTILVADIRGFTRMTESLPPQKVLAVVNRYLETMTDIIMQYSGTIDEFTGDGILVFFGAPKHIQDHCMRGVACALDMQKAMDALNARNVRDGLPAIQAGIGINSGVLIVGNIGSEKRKKYGAVGSPINVAFRIQAEALGGEIVVSPEVVSRLQGQIIVKHKKLARLKGLDRPMELFCLESLGQSCEVFAGSAGPGSLSL</sequence>
<organism evidence="4">
    <name type="scientific">Desulfomonile tiedjei</name>
    <dbReference type="NCBI Taxonomy" id="2358"/>
    <lineage>
        <taxon>Bacteria</taxon>
        <taxon>Pseudomonadati</taxon>
        <taxon>Thermodesulfobacteriota</taxon>
        <taxon>Desulfomonilia</taxon>
        <taxon>Desulfomonilales</taxon>
        <taxon>Desulfomonilaceae</taxon>
        <taxon>Desulfomonile</taxon>
    </lineage>
</organism>
<accession>A0A7C4ASD3</accession>
<dbReference type="GO" id="GO:0035556">
    <property type="term" value="P:intracellular signal transduction"/>
    <property type="evidence" value="ECO:0007669"/>
    <property type="project" value="InterPro"/>
</dbReference>
<keyword evidence="1" id="KW-1133">Transmembrane helix</keyword>
<keyword evidence="1" id="KW-0812">Transmembrane</keyword>
<keyword evidence="1" id="KW-0472">Membrane</keyword>
<dbReference type="PANTHER" id="PTHR43081">
    <property type="entry name" value="ADENYLATE CYCLASE, TERMINAL-DIFFERENTIATION SPECIFIC-RELATED"/>
    <property type="match status" value="1"/>
</dbReference>
<feature type="transmembrane region" description="Helical" evidence="1">
    <location>
        <begin position="205"/>
        <end position="225"/>
    </location>
</feature>
<dbReference type="Pfam" id="PF00211">
    <property type="entry name" value="Guanylate_cyc"/>
    <property type="match status" value="1"/>
</dbReference>
<feature type="transmembrane region" description="Helical" evidence="1">
    <location>
        <begin position="245"/>
        <end position="268"/>
    </location>
</feature>
<dbReference type="CDD" id="cd07302">
    <property type="entry name" value="CHD"/>
    <property type="match status" value="1"/>
</dbReference>
<dbReference type="GO" id="GO:0016020">
    <property type="term" value="C:membrane"/>
    <property type="evidence" value="ECO:0007669"/>
    <property type="project" value="InterPro"/>
</dbReference>